<dbReference type="AlphaFoldDB" id="A0A2H3FLW7"/>
<evidence type="ECO:0000256" key="1">
    <source>
        <dbReference type="SAM" id="MobiDB-lite"/>
    </source>
</evidence>
<feature type="compositionally biased region" description="Basic and acidic residues" evidence="1">
    <location>
        <begin position="30"/>
        <end position="40"/>
    </location>
</feature>
<feature type="region of interest" description="Disordered" evidence="1">
    <location>
        <begin position="1"/>
        <end position="40"/>
    </location>
</feature>
<dbReference type="Proteomes" id="UP000746612">
    <property type="component" value="Unassembled WGS sequence"/>
</dbReference>
<dbReference type="EMBL" id="CAAKMV010000011">
    <property type="protein sequence ID" value="VIO52073.1"/>
    <property type="molecule type" value="Genomic_DNA"/>
</dbReference>
<evidence type="ECO:0000313" key="3">
    <source>
        <dbReference type="EMBL" id="VIO52073.1"/>
    </source>
</evidence>
<feature type="region of interest" description="Disordered" evidence="1">
    <location>
        <begin position="140"/>
        <end position="182"/>
    </location>
</feature>
<feature type="compositionally biased region" description="Polar residues" evidence="1">
    <location>
        <begin position="147"/>
        <end position="158"/>
    </location>
</feature>
<feature type="compositionally biased region" description="Low complexity" evidence="1">
    <location>
        <begin position="9"/>
        <end position="20"/>
    </location>
</feature>
<evidence type="ECO:0000313" key="2">
    <source>
        <dbReference type="EMBL" id="CAG1976894.1"/>
    </source>
</evidence>
<organism evidence="2 4">
    <name type="scientific">Gibberella zeae</name>
    <name type="common">Wheat head blight fungus</name>
    <name type="synonym">Fusarium graminearum</name>
    <dbReference type="NCBI Taxonomy" id="5518"/>
    <lineage>
        <taxon>Eukaryota</taxon>
        <taxon>Fungi</taxon>
        <taxon>Dikarya</taxon>
        <taxon>Ascomycota</taxon>
        <taxon>Pezizomycotina</taxon>
        <taxon>Sordariomycetes</taxon>
        <taxon>Hypocreomycetidae</taxon>
        <taxon>Hypocreales</taxon>
        <taxon>Nectriaceae</taxon>
        <taxon>Fusarium</taxon>
    </lineage>
</organism>
<sequence length="337" mass="37155">MSAEKDTPEVAPEEATPTPTKVSKSGNTRGKPDPEAIRARQDEAIKYIHPDAKKFPELYAKVKGLIRGHVLRGSKWSEVVVYKKFLGWCELAEPQHRPKLDYMVAVLAIHDHYGVSNPTFLKEVATRGLDAWVNKQLEVSPEAASAPKSTMSANTQQEPRVKAEPGLRGEDAASTIRKSNEDENGLAAAAGLKRPAPKDSAEPSNKRANLGLNQAFLSPERNVATFQHSQQRIVYREAGMQTDSYASVGEASKSILTAAAKMEEQFQMLQNHNGVLVNLLSKAQVAPAWAGNNIVYQQQQYQAQDMIPLQPINRQPPSLYFDPNRDTGGSGQLFRFP</sequence>
<feature type="compositionally biased region" description="Basic and acidic residues" evidence="1">
    <location>
        <begin position="159"/>
        <end position="171"/>
    </location>
</feature>
<name>A0A2H3FLW7_GIBZA</name>
<protein>
    <submittedName>
        <fullName evidence="2">Uncharacterized protein</fullName>
    </submittedName>
</protein>
<gene>
    <name evidence="3" type="ORF">FUG_LOCUS845</name>
    <name evidence="2" type="ORF">MDCFG202_LOCUS142968</name>
</gene>
<reference evidence="3" key="1">
    <citation type="submission" date="2019-04" db="EMBL/GenBank/DDBJ databases">
        <authorList>
            <person name="Melise S."/>
            <person name="Noan J."/>
            <person name="Okalmin O."/>
        </authorList>
    </citation>
    <scope>NUCLEOTIDE SEQUENCE</scope>
    <source>
        <strain evidence="3">FN9</strain>
    </source>
</reference>
<reference evidence="2" key="2">
    <citation type="submission" date="2021-03" db="EMBL/GenBank/DDBJ databases">
        <authorList>
            <person name="Alouane T."/>
            <person name="Langin T."/>
            <person name="Bonhomme L."/>
        </authorList>
    </citation>
    <scope>NUCLEOTIDE SEQUENCE</scope>
    <source>
        <strain evidence="2">MDC_Fg202</strain>
    </source>
</reference>
<dbReference type="EMBL" id="CAJPIJ010000104">
    <property type="protein sequence ID" value="CAG1976894.1"/>
    <property type="molecule type" value="Genomic_DNA"/>
</dbReference>
<proteinExistence type="predicted"/>
<accession>A0A2H3FLW7</accession>
<dbReference type="OrthoDB" id="5081908at2759"/>
<evidence type="ECO:0000313" key="4">
    <source>
        <dbReference type="Proteomes" id="UP000746612"/>
    </source>
</evidence>